<reference evidence="1 2" key="1">
    <citation type="journal article" date="2023" name="Life. Sci Alliance">
        <title>Evolutionary insights into 3D genome organization and epigenetic landscape of Vigna mungo.</title>
        <authorList>
            <person name="Junaid A."/>
            <person name="Singh B."/>
            <person name="Bhatia S."/>
        </authorList>
    </citation>
    <scope>NUCLEOTIDE SEQUENCE [LARGE SCALE GENOMIC DNA]</scope>
    <source>
        <strain evidence="1">Urdbean</strain>
    </source>
</reference>
<dbReference type="AlphaFoldDB" id="A0AAQ3RU47"/>
<organism evidence="1 2">
    <name type="scientific">Vigna mungo</name>
    <name type="common">Black gram</name>
    <name type="synonym">Phaseolus mungo</name>
    <dbReference type="NCBI Taxonomy" id="3915"/>
    <lineage>
        <taxon>Eukaryota</taxon>
        <taxon>Viridiplantae</taxon>
        <taxon>Streptophyta</taxon>
        <taxon>Embryophyta</taxon>
        <taxon>Tracheophyta</taxon>
        <taxon>Spermatophyta</taxon>
        <taxon>Magnoliopsida</taxon>
        <taxon>eudicotyledons</taxon>
        <taxon>Gunneridae</taxon>
        <taxon>Pentapetalae</taxon>
        <taxon>rosids</taxon>
        <taxon>fabids</taxon>
        <taxon>Fabales</taxon>
        <taxon>Fabaceae</taxon>
        <taxon>Papilionoideae</taxon>
        <taxon>50 kb inversion clade</taxon>
        <taxon>NPAAA clade</taxon>
        <taxon>indigoferoid/millettioid clade</taxon>
        <taxon>Phaseoleae</taxon>
        <taxon>Vigna</taxon>
    </lineage>
</organism>
<name>A0AAQ3RU47_VIGMU</name>
<gene>
    <name evidence="1" type="ORF">V8G54_025187</name>
</gene>
<keyword evidence="2" id="KW-1185">Reference proteome</keyword>
<protein>
    <submittedName>
        <fullName evidence="1">Uncharacterized protein</fullName>
    </submittedName>
</protein>
<evidence type="ECO:0000313" key="1">
    <source>
        <dbReference type="EMBL" id="WVZ04381.1"/>
    </source>
</evidence>
<dbReference type="EMBL" id="CP144694">
    <property type="protein sequence ID" value="WVZ04381.1"/>
    <property type="molecule type" value="Genomic_DNA"/>
</dbReference>
<proteinExistence type="predicted"/>
<evidence type="ECO:0000313" key="2">
    <source>
        <dbReference type="Proteomes" id="UP001374535"/>
    </source>
</evidence>
<sequence length="226" mass="25413">MLTNENKEDENSPKQGCWCGTIFSQSRLPIDDLNGPNEEPYVWNLLSKNQLDPTVNDFTAMKTPVEKCVVYRRIITEGLLAVGKRHIPKDYPDGHATNLSKAFARRYRYSLNEIRIWDFPLPFSQNPYESKFESTLSSLGTIVSQSSITVPPSPLIILELLSIVQKRVWLKNRGIDVRPSIVDDASLRREEVRRAGSVGGVAVLSKALSSRGRLIQGLHDELAFCA</sequence>
<accession>A0AAQ3RU47</accession>
<dbReference type="Proteomes" id="UP001374535">
    <property type="component" value="Chromosome 7"/>
</dbReference>